<proteinExistence type="predicted"/>
<reference evidence="1" key="2">
    <citation type="journal article" date="2022" name="New Phytol.">
        <title>Evolutionary transition to the ectomycorrhizal habit in the genomes of a hyperdiverse lineage of mushroom-forming fungi.</title>
        <authorList>
            <person name="Looney B."/>
            <person name="Miyauchi S."/>
            <person name="Morin E."/>
            <person name="Drula E."/>
            <person name="Courty P.E."/>
            <person name="Kohler A."/>
            <person name="Kuo A."/>
            <person name="LaButti K."/>
            <person name="Pangilinan J."/>
            <person name="Lipzen A."/>
            <person name="Riley R."/>
            <person name="Andreopoulos W."/>
            <person name="He G."/>
            <person name="Johnson J."/>
            <person name="Nolan M."/>
            <person name="Tritt A."/>
            <person name="Barry K.W."/>
            <person name="Grigoriev I.V."/>
            <person name="Nagy L.G."/>
            <person name="Hibbett D."/>
            <person name="Henrissat B."/>
            <person name="Matheny P.B."/>
            <person name="Labbe J."/>
            <person name="Martin F.M."/>
        </authorList>
    </citation>
    <scope>NUCLEOTIDE SEQUENCE</scope>
    <source>
        <strain evidence="1">FP105234-sp</strain>
    </source>
</reference>
<reference evidence="1" key="1">
    <citation type="submission" date="2021-02" db="EMBL/GenBank/DDBJ databases">
        <authorList>
            <consortium name="DOE Joint Genome Institute"/>
            <person name="Ahrendt S."/>
            <person name="Looney B.P."/>
            <person name="Miyauchi S."/>
            <person name="Morin E."/>
            <person name="Drula E."/>
            <person name="Courty P.E."/>
            <person name="Chicoki N."/>
            <person name="Fauchery L."/>
            <person name="Kohler A."/>
            <person name="Kuo A."/>
            <person name="Labutti K."/>
            <person name="Pangilinan J."/>
            <person name="Lipzen A."/>
            <person name="Riley R."/>
            <person name="Andreopoulos W."/>
            <person name="He G."/>
            <person name="Johnson J."/>
            <person name="Barry K.W."/>
            <person name="Grigoriev I.V."/>
            <person name="Nagy L."/>
            <person name="Hibbett D."/>
            <person name="Henrissat B."/>
            <person name="Matheny P.B."/>
            <person name="Labbe J."/>
            <person name="Martin F."/>
        </authorList>
    </citation>
    <scope>NUCLEOTIDE SEQUENCE</scope>
    <source>
        <strain evidence="1">FP105234-sp</strain>
    </source>
</reference>
<evidence type="ECO:0000313" key="1">
    <source>
        <dbReference type="EMBL" id="KAI0042656.1"/>
    </source>
</evidence>
<sequence>MSMQGPDMASPQYFPETTAAYQFPEGTGTFVPGLQYPPGPYAGQATSYPGYDPHSRARCC</sequence>
<name>A0ACB8REK8_9AGAM</name>
<keyword evidence="2" id="KW-1185">Reference proteome</keyword>
<gene>
    <name evidence="1" type="ORF">FA95DRAFT_1564122</name>
</gene>
<dbReference type="Proteomes" id="UP000814033">
    <property type="component" value="Unassembled WGS sequence"/>
</dbReference>
<evidence type="ECO:0000313" key="2">
    <source>
        <dbReference type="Proteomes" id="UP000814033"/>
    </source>
</evidence>
<comment type="caution">
    <text evidence="1">The sequence shown here is derived from an EMBL/GenBank/DDBJ whole genome shotgun (WGS) entry which is preliminary data.</text>
</comment>
<accession>A0ACB8REK8</accession>
<dbReference type="EMBL" id="MU276054">
    <property type="protein sequence ID" value="KAI0042656.1"/>
    <property type="molecule type" value="Genomic_DNA"/>
</dbReference>
<protein>
    <submittedName>
        <fullName evidence="1">Uncharacterized protein</fullName>
    </submittedName>
</protein>
<organism evidence="1 2">
    <name type="scientific">Auriscalpium vulgare</name>
    <dbReference type="NCBI Taxonomy" id="40419"/>
    <lineage>
        <taxon>Eukaryota</taxon>
        <taxon>Fungi</taxon>
        <taxon>Dikarya</taxon>
        <taxon>Basidiomycota</taxon>
        <taxon>Agaricomycotina</taxon>
        <taxon>Agaricomycetes</taxon>
        <taxon>Russulales</taxon>
        <taxon>Auriscalpiaceae</taxon>
        <taxon>Auriscalpium</taxon>
    </lineage>
</organism>